<dbReference type="PANTHER" id="PTHR11012">
    <property type="entry name" value="PROTEIN KINASE-LIKE DOMAIN-CONTAINING"/>
    <property type="match status" value="1"/>
</dbReference>
<accession>A0ABD0Z1I8</accession>
<dbReference type="Proteomes" id="UP001558652">
    <property type="component" value="Unassembled WGS sequence"/>
</dbReference>
<organism evidence="1 2">
    <name type="scientific">Ranatra chinensis</name>
    <dbReference type="NCBI Taxonomy" id="642074"/>
    <lineage>
        <taxon>Eukaryota</taxon>
        <taxon>Metazoa</taxon>
        <taxon>Ecdysozoa</taxon>
        <taxon>Arthropoda</taxon>
        <taxon>Hexapoda</taxon>
        <taxon>Insecta</taxon>
        <taxon>Pterygota</taxon>
        <taxon>Neoptera</taxon>
        <taxon>Paraneoptera</taxon>
        <taxon>Hemiptera</taxon>
        <taxon>Heteroptera</taxon>
        <taxon>Panheteroptera</taxon>
        <taxon>Nepomorpha</taxon>
        <taxon>Nepidae</taxon>
        <taxon>Ranatrinae</taxon>
        <taxon>Ranatra</taxon>
    </lineage>
</organism>
<dbReference type="InterPro" id="IPR004119">
    <property type="entry name" value="EcKL"/>
</dbReference>
<dbReference type="PANTHER" id="PTHR11012:SF47">
    <property type="entry name" value="GH22833P"/>
    <property type="match status" value="1"/>
</dbReference>
<evidence type="ECO:0000313" key="1">
    <source>
        <dbReference type="EMBL" id="KAL1131368.1"/>
    </source>
</evidence>
<reference evidence="1 2" key="1">
    <citation type="submission" date="2024-07" db="EMBL/GenBank/DDBJ databases">
        <title>Chromosome-level genome assembly of the water stick insect Ranatra chinensis (Heteroptera: Nepidae).</title>
        <authorList>
            <person name="Liu X."/>
        </authorList>
    </citation>
    <scope>NUCLEOTIDE SEQUENCE [LARGE SCALE GENOMIC DNA]</scope>
    <source>
        <strain evidence="1">Cailab_2021Rc</strain>
        <tissue evidence="1">Muscle</tissue>
    </source>
</reference>
<protein>
    <submittedName>
        <fullName evidence="1">Uncharacterized protein</fullName>
    </submittedName>
</protein>
<sequence>MLDQLGSGRSFRRPVLMKRQPASLTRREAFRCDPAFRNEAAAYDVVLPALASFTGDRLPFPACLHASSQLLVLQDLQPLGYTMADRLHGLDLEHAKLALKVAGKSVFAIEISPFQSSVGIPRYSSVKVHTKKMNMICMRDGDVVEVAQAEDGVQAPKEETTEIVKVVALNSMKIMFRYSYCTSVEIDFHGGMFTTGGFFCFKIVEANPFSLLAIISDGIELTAHMAIARIQCLL</sequence>
<keyword evidence="2" id="KW-1185">Reference proteome</keyword>
<dbReference type="Pfam" id="PF02958">
    <property type="entry name" value="EcKL"/>
    <property type="match status" value="1"/>
</dbReference>
<dbReference type="AlphaFoldDB" id="A0ABD0Z1I8"/>
<dbReference type="EMBL" id="JBFDAA010000006">
    <property type="protein sequence ID" value="KAL1131368.1"/>
    <property type="molecule type" value="Genomic_DNA"/>
</dbReference>
<proteinExistence type="predicted"/>
<comment type="caution">
    <text evidence="1">The sequence shown here is derived from an EMBL/GenBank/DDBJ whole genome shotgun (WGS) entry which is preliminary data.</text>
</comment>
<name>A0ABD0Z1I8_9HEMI</name>
<evidence type="ECO:0000313" key="2">
    <source>
        <dbReference type="Proteomes" id="UP001558652"/>
    </source>
</evidence>
<gene>
    <name evidence="1" type="ORF">AAG570_010985</name>
</gene>